<dbReference type="EMBL" id="JAACFV010000045">
    <property type="protein sequence ID" value="KAF7509159.1"/>
    <property type="molecule type" value="Genomic_DNA"/>
</dbReference>
<keyword evidence="3" id="KW-0964">Secreted</keyword>
<feature type="chain" id="PRO_5034456899" description="Auxiliary Activity family 9 catalytic domain-containing protein" evidence="6">
    <location>
        <begin position="25"/>
        <end position="615"/>
    </location>
</feature>
<dbReference type="CDD" id="cd21175">
    <property type="entry name" value="LPMO_AA9"/>
    <property type="match status" value="1"/>
</dbReference>
<keyword evidence="4" id="KW-1015">Disulfide bond</keyword>
<gene>
    <name evidence="8" type="ORF">GJ744_008386</name>
</gene>
<evidence type="ECO:0000256" key="6">
    <source>
        <dbReference type="SAM" id="SignalP"/>
    </source>
</evidence>
<evidence type="ECO:0000256" key="5">
    <source>
        <dbReference type="SAM" id="MobiDB-lite"/>
    </source>
</evidence>
<comment type="subcellular location">
    <subcellularLocation>
        <location evidence="2">Secreted</location>
    </subcellularLocation>
</comment>
<feature type="signal peptide" evidence="6">
    <location>
        <begin position="1"/>
        <end position="24"/>
    </location>
</feature>
<organism evidence="8 9">
    <name type="scientific">Endocarpon pusillum</name>
    <dbReference type="NCBI Taxonomy" id="364733"/>
    <lineage>
        <taxon>Eukaryota</taxon>
        <taxon>Fungi</taxon>
        <taxon>Dikarya</taxon>
        <taxon>Ascomycota</taxon>
        <taxon>Pezizomycotina</taxon>
        <taxon>Eurotiomycetes</taxon>
        <taxon>Chaetothyriomycetidae</taxon>
        <taxon>Verrucariales</taxon>
        <taxon>Verrucariaceae</taxon>
        <taxon>Endocarpon</taxon>
    </lineage>
</organism>
<keyword evidence="9" id="KW-1185">Reference proteome</keyword>
<name>A0A8H7AJ88_9EURO</name>
<accession>A0A8H7AJ88</accession>
<feature type="compositionally biased region" description="Polar residues" evidence="5">
    <location>
        <begin position="456"/>
        <end position="466"/>
    </location>
</feature>
<evidence type="ECO:0000259" key="7">
    <source>
        <dbReference type="Pfam" id="PF03443"/>
    </source>
</evidence>
<feature type="region of interest" description="Disordered" evidence="5">
    <location>
        <begin position="359"/>
        <end position="378"/>
    </location>
</feature>
<evidence type="ECO:0000256" key="2">
    <source>
        <dbReference type="ARBA" id="ARBA00004613"/>
    </source>
</evidence>
<dbReference type="InterPro" id="IPR049892">
    <property type="entry name" value="AA9"/>
</dbReference>
<feature type="region of interest" description="Disordered" evidence="5">
    <location>
        <begin position="446"/>
        <end position="486"/>
    </location>
</feature>
<dbReference type="AlphaFoldDB" id="A0A8H7AJ88"/>
<evidence type="ECO:0000256" key="3">
    <source>
        <dbReference type="ARBA" id="ARBA00022525"/>
    </source>
</evidence>
<feature type="compositionally biased region" description="Low complexity" evidence="5">
    <location>
        <begin position="361"/>
        <end position="378"/>
    </location>
</feature>
<dbReference type="OrthoDB" id="4849160at2759"/>
<dbReference type="PANTHER" id="PTHR33353">
    <property type="entry name" value="PUTATIVE (AFU_ORTHOLOGUE AFUA_1G12560)-RELATED"/>
    <property type="match status" value="1"/>
</dbReference>
<reference evidence="8" key="1">
    <citation type="submission" date="2020-02" db="EMBL/GenBank/DDBJ databases">
        <authorList>
            <person name="Palmer J.M."/>
        </authorList>
    </citation>
    <scope>NUCLEOTIDE SEQUENCE</scope>
    <source>
        <strain evidence="8">EPUS1.4</strain>
        <tissue evidence="8">Thallus</tissue>
    </source>
</reference>
<evidence type="ECO:0000313" key="8">
    <source>
        <dbReference type="EMBL" id="KAF7509159.1"/>
    </source>
</evidence>
<dbReference type="Gene3D" id="2.70.50.70">
    <property type="match status" value="1"/>
</dbReference>
<evidence type="ECO:0000256" key="1">
    <source>
        <dbReference type="ARBA" id="ARBA00001973"/>
    </source>
</evidence>
<keyword evidence="6" id="KW-0732">Signal</keyword>
<feature type="domain" description="Auxiliary Activity family 9 catalytic" evidence="7">
    <location>
        <begin position="25"/>
        <end position="239"/>
    </location>
</feature>
<dbReference type="PANTHER" id="PTHR33353:SF34">
    <property type="entry name" value="ENDO-BETA-1,4-GLUCANASE D"/>
    <property type="match status" value="1"/>
</dbReference>
<dbReference type="Proteomes" id="UP000606974">
    <property type="component" value="Unassembled WGS sequence"/>
</dbReference>
<dbReference type="GO" id="GO:0005576">
    <property type="term" value="C:extracellular region"/>
    <property type="evidence" value="ECO:0007669"/>
    <property type="project" value="UniProtKB-SubCell"/>
</dbReference>
<protein>
    <recommendedName>
        <fullName evidence="7">Auxiliary Activity family 9 catalytic domain-containing protein</fullName>
    </recommendedName>
</protein>
<evidence type="ECO:0000256" key="4">
    <source>
        <dbReference type="ARBA" id="ARBA00023157"/>
    </source>
</evidence>
<evidence type="ECO:0000313" key="9">
    <source>
        <dbReference type="Proteomes" id="UP000606974"/>
    </source>
</evidence>
<sequence length="615" mass="62600">MAPVRTLSLAAAISLLGGISGVSAHGFVQGIVIGGEYYPGFNPGAAPYQHPPPPVIGWPNTASDTGFVPPQDYSNPNIICHLNSRNGEKHAEIAAGSPIDLQWNQWDVSHHGPVIDYMARCDGECETTDKNALKFFKIDEAGLINGSPAPGTWATDTLRANNFTWTTTIPATLAPGNYVLRHELIALHSADKPYGVQNYPQCINLKVTGTGTANPAGIPATEFYKPTDPGLSLSIYYPALKNYTIPGPALWDGASSGNTGSSSGMPAPSTVTVIPVPASSYVAPSPTLVNSVPQLSTIAHAAETTPSGASPLPESSVADCAESLTPTDVSPIPKGSSAAYVPESSSAIELVPSAATPVEPSMAATSASEATSTATQEPCSTTTMYTTITMTTTVQPGRSSEDVSPSSSEVAPVPTSVAETFSEVALIPTSMAGNSSYPVIVPTSSAKDSSEAAPAPTSNAGNSSYSAPMPTASAETSPEGYGDSYPTSVAESMLSSAVASAASEIASAVESAATPTAVISSVVASAASQIATALDGGAATPTAALSSAVESVASVVASAAESAATSNPTGASEGSDTGLPGGMGFEEFIEWIKQFFAQYFGKKRNGRKHARDLII</sequence>
<dbReference type="InterPro" id="IPR005103">
    <property type="entry name" value="AA9_LPMO"/>
</dbReference>
<comment type="cofactor">
    <cofactor evidence="1">
        <name>Cu(2+)</name>
        <dbReference type="ChEBI" id="CHEBI:29036"/>
    </cofactor>
</comment>
<comment type="caution">
    <text evidence="8">The sequence shown here is derived from an EMBL/GenBank/DDBJ whole genome shotgun (WGS) entry which is preliminary data.</text>
</comment>
<proteinExistence type="predicted"/>
<dbReference type="Pfam" id="PF03443">
    <property type="entry name" value="AA9"/>
    <property type="match status" value="1"/>
</dbReference>